<comment type="caution">
    <text evidence="1">The sequence shown here is derived from an EMBL/GenBank/DDBJ whole genome shotgun (WGS) entry which is preliminary data.</text>
</comment>
<dbReference type="EMBL" id="LAFY01000316">
    <property type="protein sequence ID" value="KJY00511.1"/>
    <property type="molecule type" value="Genomic_DNA"/>
</dbReference>
<accession>A0A0F4GWD9</accession>
<keyword evidence="2" id="KW-1185">Reference proteome</keyword>
<evidence type="ECO:0000313" key="1">
    <source>
        <dbReference type="EMBL" id="KJY00511.1"/>
    </source>
</evidence>
<reference evidence="1 2" key="1">
    <citation type="submission" date="2015-03" db="EMBL/GenBank/DDBJ databases">
        <title>RNA-seq based gene annotation and comparative genomics of four Zymoseptoria species reveal species-specific pathogenicity related genes and transposable element activity.</title>
        <authorList>
            <person name="Grandaubert J."/>
            <person name="Bhattacharyya A."/>
            <person name="Stukenbrock E.H."/>
        </authorList>
    </citation>
    <scope>NUCLEOTIDE SEQUENCE [LARGE SCALE GENOMIC DNA]</scope>
    <source>
        <strain evidence="1 2">Zb18110</strain>
    </source>
</reference>
<organism evidence="1 2">
    <name type="scientific">Zymoseptoria brevis</name>
    <dbReference type="NCBI Taxonomy" id="1047168"/>
    <lineage>
        <taxon>Eukaryota</taxon>
        <taxon>Fungi</taxon>
        <taxon>Dikarya</taxon>
        <taxon>Ascomycota</taxon>
        <taxon>Pezizomycotina</taxon>
        <taxon>Dothideomycetes</taxon>
        <taxon>Dothideomycetidae</taxon>
        <taxon>Mycosphaerellales</taxon>
        <taxon>Mycosphaerellaceae</taxon>
        <taxon>Zymoseptoria</taxon>
    </lineage>
</organism>
<protein>
    <submittedName>
        <fullName evidence="1">Uncharacterized protein</fullName>
    </submittedName>
</protein>
<dbReference type="Proteomes" id="UP000033647">
    <property type="component" value="Unassembled WGS sequence"/>
</dbReference>
<sequence length="77" mass="8029">MLCENSHLQAAGINDYNLVITDAVNTTSVLSLFAAGAGQQAVDLVRPVSLAFVNYTHKLATTRIAAAEKAGNGQQAL</sequence>
<gene>
    <name evidence="1" type="ORF">TI39_contig324g00003</name>
</gene>
<evidence type="ECO:0000313" key="2">
    <source>
        <dbReference type="Proteomes" id="UP000033647"/>
    </source>
</evidence>
<dbReference type="AlphaFoldDB" id="A0A0F4GWD9"/>
<proteinExistence type="predicted"/>
<name>A0A0F4GWD9_9PEZI</name>